<dbReference type="SUPFAM" id="SSF56349">
    <property type="entry name" value="DNA breaking-rejoining enzymes"/>
    <property type="match status" value="1"/>
</dbReference>
<dbReference type="RefSeq" id="WP_205378637.1">
    <property type="nucleotide sequence ID" value="NZ_JAFEJA010000003.1"/>
</dbReference>
<organism evidence="2 3">
    <name type="scientific">Streptomyces zhihengii</name>
    <dbReference type="NCBI Taxonomy" id="1818004"/>
    <lineage>
        <taxon>Bacteria</taxon>
        <taxon>Bacillati</taxon>
        <taxon>Actinomycetota</taxon>
        <taxon>Actinomycetes</taxon>
        <taxon>Kitasatosporales</taxon>
        <taxon>Streptomycetaceae</taxon>
        <taxon>Streptomyces</taxon>
    </lineage>
</organism>
<evidence type="ECO:0000313" key="2">
    <source>
        <dbReference type="EMBL" id="MBM9624444.1"/>
    </source>
</evidence>
<dbReference type="Gene3D" id="1.10.443.10">
    <property type="entry name" value="Intergrase catalytic core"/>
    <property type="match status" value="1"/>
</dbReference>
<gene>
    <name evidence="2" type="ORF">JE024_38485</name>
</gene>
<reference evidence="2 3" key="1">
    <citation type="journal article" date="2016" name="Arch. Microbiol.">
        <title>Streptomyces zhihengii sp. nov., isolated from rhizospheric soil of Psammosilene tunicoides.</title>
        <authorList>
            <person name="Huang M.J."/>
            <person name="Fei J.J."/>
            <person name="Salam N."/>
            <person name="Kim C.J."/>
            <person name="Hozzein W.N."/>
            <person name="Xiao M."/>
            <person name="Huang H.Q."/>
            <person name="Li W.J."/>
        </authorList>
    </citation>
    <scope>NUCLEOTIDE SEQUENCE [LARGE SCALE GENOMIC DNA]</scope>
    <source>
        <strain evidence="2 3">YIM T102</strain>
    </source>
</reference>
<keyword evidence="1" id="KW-0233">DNA recombination</keyword>
<sequence length="172" mass="18923">MIEDLTTILDHLVLVWLAQDKTHKGEAQEITLHEHPDLQLVPRLRRWLAYLASHGITTGPLFRHVLKSGVPASAETRAKKAPVRGGYLRPATVDERVKLWFAKAGLVTDGRPVSSHGLRAGAATGLAEAEASVSDIREAGRWAEGSTIPERVYVRPVKDASKDPFENVRRPA</sequence>
<accession>A0ABS2V4M9</accession>
<comment type="caution">
    <text evidence="2">The sequence shown here is derived from an EMBL/GenBank/DDBJ whole genome shotgun (WGS) entry which is preliminary data.</text>
</comment>
<dbReference type="InterPro" id="IPR011010">
    <property type="entry name" value="DNA_brk_join_enz"/>
</dbReference>
<dbReference type="Proteomes" id="UP000664109">
    <property type="component" value="Unassembled WGS sequence"/>
</dbReference>
<name>A0ABS2V4M9_9ACTN</name>
<evidence type="ECO:0000313" key="3">
    <source>
        <dbReference type="Proteomes" id="UP000664109"/>
    </source>
</evidence>
<evidence type="ECO:0008006" key="4">
    <source>
        <dbReference type="Google" id="ProtNLM"/>
    </source>
</evidence>
<dbReference type="EMBL" id="JAFEJA010000003">
    <property type="protein sequence ID" value="MBM9624444.1"/>
    <property type="molecule type" value="Genomic_DNA"/>
</dbReference>
<dbReference type="InterPro" id="IPR013762">
    <property type="entry name" value="Integrase-like_cat_sf"/>
</dbReference>
<keyword evidence="2" id="KW-0614">Plasmid</keyword>
<proteinExistence type="predicted"/>
<protein>
    <recommendedName>
        <fullName evidence="4">Tyr recombinase domain-containing protein</fullName>
    </recommendedName>
</protein>
<geneLocation type="plasmid" evidence="2">
    <name>unnamed1</name>
</geneLocation>
<keyword evidence="3" id="KW-1185">Reference proteome</keyword>
<evidence type="ECO:0000256" key="1">
    <source>
        <dbReference type="ARBA" id="ARBA00023172"/>
    </source>
</evidence>